<accession>A0A3D1JF77</accession>
<dbReference type="EMBL" id="DPBP01000016">
    <property type="protein sequence ID" value="HCE16875.1"/>
    <property type="molecule type" value="Genomic_DNA"/>
</dbReference>
<dbReference type="STRING" id="229919.GCA_001050195_02516"/>
<name>A0A3D1JF77_9CHLR</name>
<gene>
    <name evidence="1" type="ORF">DEQ80_03355</name>
</gene>
<sequence length="123" mass="13470">MSHSSNNSILVIGVDSHFCYLMRRYVVESAHPLLFSAPDEQAVIAVAMSEKPALIVMEAGPFSIYSRTILPGLRSNKFTACIPVVVCSWQGETDGQSSARADIHLQMPVLYGDFLQVLSRLGI</sequence>
<protein>
    <recommendedName>
        <fullName evidence="3">Response regulatory domain-containing protein</fullName>
    </recommendedName>
</protein>
<organism evidence="1 2">
    <name type="scientific">Anaerolinea thermolimosa</name>
    <dbReference type="NCBI Taxonomy" id="229919"/>
    <lineage>
        <taxon>Bacteria</taxon>
        <taxon>Bacillati</taxon>
        <taxon>Chloroflexota</taxon>
        <taxon>Anaerolineae</taxon>
        <taxon>Anaerolineales</taxon>
        <taxon>Anaerolineaceae</taxon>
        <taxon>Anaerolinea</taxon>
    </lineage>
</organism>
<proteinExistence type="predicted"/>
<reference evidence="1 2" key="1">
    <citation type="journal article" date="2018" name="Nat. Biotechnol.">
        <title>A standardized bacterial taxonomy based on genome phylogeny substantially revises the tree of life.</title>
        <authorList>
            <person name="Parks D.H."/>
            <person name="Chuvochina M."/>
            <person name="Waite D.W."/>
            <person name="Rinke C."/>
            <person name="Skarshewski A."/>
            <person name="Chaumeil P.A."/>
            <person name="Hugenholtz P."/>
        </authorList>
    </citation>
    <scope>NUCLEOTIDE SEQUENCE [LARGE SCALE GENOMIC DNA]</scope>
    <source>
        <strain evidence="1">UBA8781</strain>
    </source>
</reference>
<dbReference type="Proteomes" id="UP000264141">
    <property type="component" value="Unassembled WGS sequence"/>
</dbReference>
<evidence type="ECO:0000313" key="1">
    <source>
        <dbReference type="EMBL" id="HCE16875.1"/>
    </source>
</evidence>
<comment type="caution">
    <text evidence="1">The sequence shown here is derived from an EMBL/GenBank/DDBJ whole genome shotgun (WGS) entry which is preliminary data.</text>
</comment>
<evidence type="ECO:0000313" key="2">
    <source>
        <dbReference type="Proteomes" id="UP000264141"/>
    </source>
</evidence>
<evidence type="ECO:0008006" key="3">
    <source>
        <dbReference type="Google" id="ProtNLM"/>
    </source>
</evidence>
<dbReference type="AlphaFoldDB" id="A0A3D1JF77"/>
<dbReference type="RefSeq" id="WP_062194325.1">
    <property type="nucleotide sequence ID" value="NZ_DF967965.1"/>
</dbReference>